<name>A0AA86MAR7_9BURK</name>
<keyword evidence="7" id="KW-1185">Reference proteome</keyword>
<evidence type="ECO:0000256" key="1">
    <source>
        <dbReference type="ARBA" id="ARBA00010638"/>
    </source>
</evidence>
<dbReference type="PIRSF" id="PIRSF006806">
    <property type="entry name" value="FTHF_cligase"/>
    <property type="match status" value="1"/>
</dbReference>
<dbReference type="Proteomes" id="UP001329151">
    <property type="component" value="Chromosome"/>
</dbReference>
<comment type="catalytic activity">
    <reaction evidence="5">
        <text>(6S)-5-formyl-5,6,7,8-tetrahydrofolate + ATP = (6R)-5,10-methenyltetrahydrofolate + ADP + phosphate</text>
        <dbReference type="Rhea" id="RHEA:10488"/>
        <dbReference type="ChEBI" id="CHEBI:30616"/>
        <dbReference type="ChEBI" id="CHEBI:43474"/>
        <dbReference type="ChEBI" id="CHEBI:57455"/>
        <dbReference type="ChEBI" id="CHEBI:57457"/>
        <dbReference type="ChEBI" id="CHEBI:456216"/>
        <dbReference type="EC" id="6.3.3.2"/>
    </reaction>
</comment>
<evidence type="ECO:0000256" key="3">
    <source>
        <dbReference type="ARBA" id="ARBA00022840"/>
    </source>
</evidence>
<dbReference type="InterPro" id="IPR037171">
    <property type="entry name" value="NagB/RpiA_transferase-like"/>
</dbReference>
<dbReference type="GO" id="GO:0009396">
    <property type="term" value="P:folic acid-containing compound biosynthetic process"/>
    <property type="evidence" value="ECO:0007669"/>
    <property type="project" value="TreeGrafter"/>
</dbReference>
<dbReference type="GO" id="GO:0046872">
    <property type="term" value="F:metal ion binding"/>
    <property type="evidence" value="ECO:0007669"/>
    <property type="project" value="UniProtKB-KW"/>
</dbReference>
<dbReference type="InterPro" id="IPR002698">
    <property type="entry name" value="FTHF_cligase"/>
</dbReference>
<dbReference type="PANTHER" id="PTHR23407">
    <property type="entry name" value="ATPASE INHIBITOR/5-FORMYLTETRAHYDROFOLATE CYCLO-LIGASE"/>
    <property type="match status" value="1"/>
</dbReference>
<dbReference type="EC" id="6.3.3.2" evidence="5"/>
<evidence type="ECO:0000313" key="6">
    <source>
        <dbReference type="EMBL" id="BET25288.1"/>
    </source>
</evidence>
<dbReference type="InterPro" id="IPR024185">
    <property type="entry name" value="FTHF_cligase-like_sf"/>
</dbReference>
<gene>
    <name evidence="6" type="ORF">RGQ30_07890</name>
</gene>
<dbReference type="EMBL" id="AP028947">
    <property type="protein sequence ID" value="BET25288.1"/>
    <property type="molecule type" value="Genomic_DNA"/>
</dbReference>
<keyword evidence="2 4" id="KW-0547">Nucleotide-binding</keyword>
<feature type="binding site" evidence="4">
    <location>
        <position position="46"/>
    </location>
    <ligand>
        <name>substrate</name>
    </ligand>
</feature>
<sequence length="183" mass="20002">MGMAYRQQLAGDDLRALGQEITASLSTLLQTFEPCTVGLFYPTKGEPEILNILENSGLSSFAWALPVCSESSKGPILRFASFQRGDQLEAGRYNIPVPVCKNWVQPTLLLLPCLAFHRDGARLGYGAGWYDRTLAQLATQPMAVGVAYSATESPDDFAENHDHLLDFVVTEKSAITCTGRKSQ</sequence>
<evidence type="ECO:0000313" key="7">
    <source>
        <dbReference type="Proteomes" id="UP001329151"/>
    </source>
</evidence>
<dbReference type="KEGG" id="lto:RGQ30_07890"/>
<dbReference type="GO" id="GO:0005524">
    <property type="term" value="F:ATP binding"/>
    <property type="evidence" value="ECO:0007669"/>
    <property type="project" value="UniProtKB-KW"/>
</dbReference>
<dbReference type="Gene3D" id="3.40.50.10420">
    <property type="entry name" value="NagB/RpiA/CoA transferase-like"/>
    <property type="match status" value="1"/>
</dbReference>
<keyword evidence="3 4" id="KW-0067">ATP-binding</keyword>
<dbReference type="GO" id="GO:0030272">
    <property type="term" value="F:5-formyltetrahydrofolate cyclo-ligase activity"/>
    <property type="evidence" value="ECO:0007669"/>
    <property type="project" value="UniProtKB-EC"/>
</dbReference>
<dbReference type="NCBIfam" id="TIGR02727">
    <property type="entry name" value="MTHFS_bact"/>
    <property type="match status" value="1"/>
</dbReference>
<reference evidence="6 7" key="1">
    <citation type="submission" date="2023-10" db="EMBL/GenBank/DDBJ databases">
        <title>Complete Genome Sequence of Limnobacter thiooxidans CS-K2T, Isolated from freshwater lake sediments in Bavaria, Germany.</title>
        <authorList>
            <person name="Naruki M."/>
            <person name="Watanabe A."/>
            <person name="Warashina T."/>
            <person name="Morita T."/>
            <person name="Arakawa K."/>
        </authorList>
    </citation>
    <scope>NUCLEOTIDE SEQUENCE [LARGE SCALE GENOMIC DNA]</scope>
    <source>
        <strain evidence="6 7">CS-K2</strain>
    </source>
</reference>
<evidence type="ECO:0000256" key="2">
    <source>
        <dbReference type="ARBA" id="ARBA00022741"/>
    </source>
</evidence>
<dbReference type="Pfam" id="PF01812">
    <property type="entry name" value="5-FTHF_cyc-lig"/>
    <property type="match status" value="1"/>
</dbReference>
<keyword evidence="5" id="KW-0460">Magnesium</keyword>
<comment type="cofactor">
    <cofactor evidence="5">
        <name>Mg(2+)</name>
        <dbReference type="ChEBI" id="CHEBI:18420"/>
    </cofactor>
</comment>
<dbReference type="PANTHER" id="PTHR23407:SF1">
    <property type="entry name" value="5-FORMYLTETRAHYDROFOLATE CYCLO-LIGASE"/>
    <property type="match status" value="1"/>
</dbReference>
<dbReference type="GO" id="GO:0035999">
    <property type="term" value="P:tetrahydrofolate interconversion"/>
    <property type="evidence" value="ECO:0007669"/>
    <property type="project" value="TreeGrafter"/>
</dbReference>
<protein>
    <recommendedName>
        <fullName evidence="5">5-formyltetrahydrofolate cyclo-ligase</fullName>
        <ecNumber evidence="5">6.3.3.2</ecNumber>
    </recommendedName>
</protein>
<organism evidence="6 7">
    <name type="scientific">Limnobacter thiooxidans</name>
    <dbReference type="NCBI Taxonomy" id="131080"/>
    <lineage>
        <taxon>Bacteria</taxon>
        <taxon>Pseudomonadati</taxon>
        <taxon>Pseudomonadota</taxon>
        <taxon>Betaproteobacteria</taxon>
        <taxon>Burkholderiales</taxon>
        <taxon>Burkholderiaceae</taxon>
        <taxon>Limnobacter</taxon>
    </lineage>
</organism>
<dbReference type="SUPFAM" id="SSF100950">
    <property type="entry name" value="NagB/RpiA/CoA transferase-like"/>
    <property type="match status" value="1"/>
</dbReference>
<proteinExistence type="inferred from homology"/>
<keyword evidence="5" id="KW-0479">Metal-binding</keyword>
<comment type="similarity">
    <text evidence="1 5">Belongs to the 5-formyltetrahydrofolate cyclo-ligase family.</text>
</comment>
<evidence type="ECO:0000256" key="4">
    <source>
        <dbReference type="PIRSR" id="PIRSR006806-1"/>
    </source>
</evidence>
<dbReference type="AlphaFoldDB" id="A0AA86MAR7"/>
<evidence type="ECO:0000256" key="5">
    <source>
        <dbReference type="RuleBase" id="RU361279"/>
    </source>
</evidence>
<accession>A0AA86MAR7</accession>
<feature type="binding site" evidence="4">
    <location>
        <begin position="122"/>
        <end position="130"/>
    </location>
    <ligand>
        <name>ATP</name>
        <dbReference type="ChEBI" id="CHEBI:30616"/>
    </ligand>
</feature>